<gene>
    <name evidence="1" type="ORF">LCGC14_1244310</name>
</gene>
<dbReference type="EMBL" id="LAZR01006753">
    <property type="protein sequence ID" value="KKM89872.1"/>
    <property type="molecule type" value="Genomic_DNA"/>
</dbReference>
<accession>A0A0F9P903</accession>
<dbReference type="AlphaFoldDB" id="A0A0F9P903"/>
<organism evidence="1">
    <name type="scientific">marine sediment metagenome</name>
    <dbReference type="NCBI Taxonomy" id="412755"/>
    <lineage>
        <taxon>unclassified sequences</taxon>
        <taxon>metagenomes</taxon>
        <taxon>ecological metagenomes</taxon>
    </lineage>
</organism>
<comment type="caution">
    <text evidence="1">The sequence shown here is derived from an EMBL/GenBank/DDBJ whole genome shotgun (WGS) entry which is preliminary data.</text>
</comment>
<reference evidence="1" key="1">
    <citation type="journal article" date="2015" name="Nature">
        <title>Complex archaea that bridge the gap between prokaryotes and eukaryotes.</title>
        <authorList>
            <person name="Spang A."/>
            <person name="Saw J.H."/>
            <person name="Jorgensen S.L."/>
            <person name="Zaremba-Niedzwiedzka K."/>
            <person name="Martijn J."/>
            <person name="Lind A.E."/>
            <person name="van Eijk R."/>
            <person name="Schleper C."/>
            <person name="Guy L."/>
            <person name="Ettema T.J."/>
        </authorList>
    </citation>
    <scope>NUCLEOTIDE SEQUENCE</scope>
</reference>
<proteinExistence type="predicted"/>
<evidence type="ECO:0000313" key="1">
    <source>
        <dbReference type="EMBL" id="KKM89872.1"/>
    </source>
</evidence>
<name>A0A0F9P903_9ZZZZ</name>
<sequence length="72" mass="7881">MSTQAYRAYVTASKGSLLLGGVTHHESHPFATSQQADMWLRVIIAENAKAHRGVAAWGWKVVEHANPIKAAR</sequence>
<protein>
    <submittedName>
        <fullName evidence="1">Uncharacterized protein</fullName>
    </submittedName>
</protein>